<evidence type="ECO:0000313" key="7">
    <source>
        <dbReference type="EMBL" id="SPJ28912.1"/>
    </source>
</evidence>
<keyword evidence="3" id="KW-0813">Transport</keyword>
<evidence type="ECO:0000256" key="4">
    <source>
        <dbReference type="ARBA" id="ARBA00022729"/>
    </source>
</evidence>
<dbReference type="GO" id="GO:0055085">
    <property type="term" value="P:transmembrane transport"/>
    <property type="evidence" value="ECO:0007669"/>
    <property type="project" value="InterPro"/>
</dbReference>
<evidence type="ECO:0000256" key="5">
    <source>
        <dbReference type="ARBA" id="ARBA00022764"/>
    </source>
</evidence>
<dbReference type="Gene3D" id="3.40.190.170">
    <property type="entry name" value="Bacterial extracellular solute-binding protein, family 7"/>
    <property type="match status" value="1"/>
</dbReference>
<dbReference type="EMBL" id="ONZG01000005">
    <property type="protein sequence ID" value="SPJ28912.1"/>
    <property type="molecule type" value="Genomic_DNA"/>
</dbReference>
<dbReference type="InterPro" id="IPR038404">
    <property type="entry name" value="TRAP_DctP_sf"/>
</dbReference>
<evidence type="ECO:0000256" key="6">
    <source>
        <dbReference type="SAM" id="SignalP"/>
    </source>
</evidence>
<dbReference type="Proteomes" id="UP000244898">
    <property type="component" value="Unassembled WGS sequence"/>
</dbReference>
<proteinExistence type="inferred from homology"/>
<dbReference type="RefSeq" id="WP_108787765.1">
    <property type="nucleotide sequence ID" value="NZ_ONZG01000005.1"/>
</dbReference>
<feature type="signal peptide" evidence="6">
    <location>
        <begin position="1"/>
        <end position="25"/>
    </location>
</feature>
<keyword evidence="8" id="KW-1185">Reference proteome</keyword>
<keyword evidence="5" id="KW-0574">Periplasm</keyword>
<evidence type="ECO:0000256" key="1">
    <source>
        <dbReference type="ARBA" id="ARBA00004418"/>
    </source>
</evidence>
<feature type="chain" id="PRO_5015358517" evidence="6">
    <location>
        <begin position="26"/>
        <end position="332"/>
    </location>
</feature>
<dbReference type="PANTHER" id="PTHR33376">
    <property type="match status" value="1"/>
</dbReference>
<dbReference type="InterPro" id="IPR018389">
    <property type="entry name" value="DctP_fam"/>
</dbReference>
<accession>A0A2R8C921</accession>
<dbReference type="Pfam" id="PF03480">
    <property type="entry name" value="DctP"/>
    <property type="match status" value="1"/>
</dbReference>
<dbReference type="AlphaFoldDB" id="A0A2R8C921"/>
<dbReference type="GO" id="GO:0042597">
    <property type="term" value="C:periplasmic space"/>
    <property type="evidence" value="ECO:0007669"/>
    <property type="project" value="UniProtKB-SubCell"/>
</dbReference>
<dbReference type="PANTHER" id="PTHR33376:SF7">
    <property type="entry name" value="C4-DICARBOXYLATE-BINDING PROTEIN DCTB"/>
    <property type="match status" value="1"/>
</dbReference>
<comment type="similarity">
    <text evidence="2">Belongs to the bacterial solute-binding protein 7 family.</text>
</comment>
<keyword evidence="4 6" id="KW-0732">Signal</keyword>
<sequence>MNIQKTVAASLLAASSLGTAVFAEATEMRCSHQLPPSHHIAKVIDQWAAEIETQSNGEIDVQVFGANSLVGARENIVSVAKGNIECAFSINPQWGKTLPVMNVTLKPYAVTDLETLAAWPGSEAASFLEEKLLEKGVQNAVWLFTTRMTAMTSKGAPLINPADFEGVKIRGLNPVADAGLVAMGAAPSAMSGSKVYEALSTGVIDAGMTDIAAAYSRKYFEVQDHVTVVPLFSVFFHGYLNPAWYNGLTDAQKAVIADAGAKAAVWAVDASEEASSAAPSQLEEMGMKVHFQTPEEEAAWKELMAPAFDASFGSATGEDGVKLLELVNQISN</sequence>
<dbReference type="OrthoDB" id="9776801at2"/>
<reference evidence="8" key="1">
    <citation type="submission" date="2018-03" db="EMBL/GenBank/DDBJ databases">
        <authorList>
            <person name="Rodrigo-Torres L."/>
            <person name="Arahal R. D."/>
            <person name="Lucena T."/>
        </authorList>
    </citation>
    <scope>NUCLEOTIDE SEQUENCE [LARGE SCALE GENOMIC DNA]</scope>
    <source>
        <strain evidence="8">CECT 7615</strain>
    </source>
</reference>
<gene>
    <name evidence="7" type="primary">dctP_2</name>
    <name evidence="7" type="ORF">TRM7615_02421</name>
</gene>
<evidence type="ECO:0000313" key="8">
    <source>
        <dbReference type="Proteomes" id="UP000244898"/>
    </source>
</evidence>
<dbReference type="GO" id="GO:0015740">
    <property type="term" value="P:C4-dicarboxylate transport"/>
    <property type="evidence" value="ECO:0007669"/>
    <property type="project" value="TreeGrafter"/>
</dbReference>
<evidence type="ECO:0000256" key="3">
    <source>
        <dbReference type="ARBA" id="ARBA00022448"/>
    </source>
</evidence>
<evidence type="ECO:0000256" key="2">
    <source>
        <dbReference type="ARBA" id="ARBA00009023"/>
    </source>
</evidence>
<organism evidence="7 8">
    <name type="scientific">Falsiruegeria mediterranea M17</name>
    <dbReference type="NCBI Taxonomy" id="1200281"/>
    <lineage>
        <taxon>Bacteria</taxon>
        <taxon>Pseudomonadati</taxon>
        <taxon>Pseudomonadota</taxon>
        <taxon>Alphaproteobacteria</taxon>
        <taxon>Rhodobacterales</taxon>
        <taxon>Roseobacteraceae</taxon>
        <taxon>Falsiruegeria</taxon>
    </lineage>
</organism>
<protein>
    <submittedName>
        <fullName evidence="7">C4-dicarboxylate-binding periplasmic protein DctP</fullName>
    </submittedName>
</protein>
<dbReference type="NCBIfam" id="NF037995">
    <property type="entry name" value="TRAP_S1"/>
    <property type="match status" value="1"/>
</dbReference>
<name>A0A2R8C921_9RHOB</name>
<comment type="subcellular location">
    <subcellularLocation>
        <location evidence="1">Periplasm</location>
    </subcellularLocation>
</comment>